<evidence type="ECO:0000256" key="6">
    <source>
        <dbReference type="ARBA" id="ARBA00022741"/>
    </source>
</evidence>
<dbReference type="Gene3D" id="3.30.56.50">
    <property type="entry name" value="Putative DNA-binding domain, N-terminal subdomain of bacterial translation initiation factor IF2"/>
    <property type="match status" value="1"/>
</dbReference>
<dbReference type="InterPro" id="IPR009000">
    <property type="entry name" value="Transl_B-barrel_sf"/>
</dbReference>
<dbReference type="GO" id="GO:0005525">
    <property type="term" value="F:GTP binding"/>
    <property type="evidence" value="ECO:0007669"/>
    <property type="project" value="UniProtKB-KW"/>
</dbReference>
<comment type="caution">
    <text evidence="14">The sequence shown here is derived from an EMBL/GenBank/DDBJ whole genome shotgun (WGS) entry which is preliminary data.</text>
</comment>
<dbReference type="Gene3D" id="3.40.50.300">
    <property type="entry name" value="P-loop containing nucleotide triphosphate hydrolases"/>
    <property type="match status" value="1"/>
</dbReference>
<feature type="binding site" evidence="9">
    <location>
        <begin position="605"/>
        <end position="608"/>
    </location>
    <ligand>
        <name>GTP</name>
        <dbReference type="ChEBI" id="CHEBI:37565"/>
    </ligand>
</feature>
<accession>A0A370F9Q7</accession>
<dbReference type="InterPro" id="IPR006847">
    <property type="entry name" value="IF2_N"/>
</dbReference>
<evidence type="ECO:0000256" key="5">
    <source>
        <dbReference type="ARBA" id="ARBA00022540"/>
    </source>
</evidence>
<dbReference type="InterPro" id="IPR015760">
    <property type="entry name" value="TIF_IF2"/>
</dbReference>
<keyword evidence="4 9" id="KW-0963">Cytoplasm</keyword>
<evidence type="ECO:0000256" key="8">
    <source>
        <dbReference type="ARBA" id="ARBA00023134"/>
    </source>
</evidence>
<dbReference type="Pfam" id="PF11987">
    <property type="entry name" value="IF-2"/>
    <property type="match status" value="1"/>
</dbReference>
<dbReference type="InterPro" id="IPR044145">
    <property type="entry name" value="IF2_II"/>
</dbReference>
<keyword evidence="8 9" id="KW-0342">GTP-binding</keyword>
<keyword evidence="7 9" id="KW-0648">Protein biosynthesis</keyword>
<dbReference type="InterPro" id="IPR004161">
    <property type="entry name" value="EFTu-like_2"/>
</dbReference>
<dbReference type="FunFam" id="3.40.50.10050:FF:000001">
    <property type="entry name" value="Translation initiation factor IF-2"/>
    <property type="match status" value="1"/>
</dbReference>
<dbReference type="Pfam" id="PF03144">
    <property type="entry name" value="GTP_EFTU_D2"/>
    <property type="match status" value="1"/>
</dbReference>
<feature type="compositionally biased region" description="Basic and acidic residues" evidence="12">
    <location>
        <begin position="235"/>
        <end position="292"/>
    </location>
</feature>
<evidence type="ECO:0000256" key="9">
    <source>
        <dbReference type="HAMAP-Rule" id="MF_00100"/>
    </source>
</evidence>
<evidence type="ECO:0000259" key="13">
    <source>
        <dbReference type="PROSITE" id="PS51722"/>
    </source>
</evidence>
<dbReference type="Pfam" id="PF04760">
    <property type="entry name" value="IF2_N"/>
    <property type="match status" value="2"/>
</dbReference>
<dbReference type="RefSeq" id="WP_114804131.1">
    <property type="nucleotide sequence ID" value="NZ_QQAV01000009.1"/>
</dbReference>
<dbReference type="SUPFAM" id="SSF52540">
    <property type="entry name" value="P-loop containing nucleoside triphosphate hydrolases"/>
    <property type="match status" value="1"/>
</dbReference>
<dbReference type="OrthoDB" id="9811804at2"/>
<dbReference type="CDD" id="cd03692">
    <property type="entry name" value="mtIF2_IVc"/>
    <property type="match status" value="1"/>
</dbReference>
<sequence length="996" mass="106897">MSSTTVAEFAQELKKTPETLLDQLRSAGVAKSAASDALTEGDKQRLLSHLKASHGTAAPPERKKITLTKKSTSEIKQADALGRARTIQVEVRKKRTFMQRDDAPVDNAAAQQEEEAELARRAAELARREEEARQAAEALRRQEEELARQRAEREAAEAAERERQAREDAEEAAARAKADAVDAVDRTRRDREAQVERARAEAAALNAAAHQARVASSPTARAQAEADAAAAAKASADKVAADRAAAEKAREDAKEEARAKAAAESKAAADAEAARARDLDERRRKALAEAEAIRQMMNAPKRVLVAKKEEPKPVEAKPAVKGTLHKPATGTGTRPAGTTAAPAAAPGAGKEVKSAKLSSSWANDNAKKKEIKTRGDASGGVGRNNWRSGPRSRRGGGDRDDSPQQSAPVEQRIIEVHVPETITVSELAHKMAIKASEVIKQLMKLGQMATINQSLDQDTAMILVEEMGHKAVVAALDDPEAFTEEEVQAAAADALPRAPVVTVMGHVDHGKTSLLDRIRTTKVAAGEAGGITQHIGAYHVETPRGMVSFLDTPGHEAFTAMRARGAQATDIVILVVAADDGVMPQTKEAIKHAKAAKVPIVVAINKIDKPDANSERVRSELVAEEVVPEEFGGDSPFVEVSAKTGKGIDELLEQVLLQAEVLELKAPVDAAAKGLVIEAQLDKGRGPVATVLVQSGTLKVGDVVLAGATFGRVRAMTDEDGKNTKSAGPSIPVEIQGLTEVPQAGDDFMVMADERRAREIATYRAGKFRNTKLARQQAAKLENMFSEMTAGEVKTLPIIIKADVQGSQEALSQSLLKLSNEEVRVQVVYAGVGGISESDVNLAIASKGIVIGFNVRADSGARKLAEGNGVDIKYYSIIYDAVDELKTAMAGMLAPERREEVIGHAEIRTVFVATKIGTVAGSYVLDGVVKRDAHFRLLRDNVVIYTGELDSLKRMKDDVKEVREGFECGIKLKNYNDIREGDQLELFEIKEIARTL</sequence>
<feature type="binding site" evidence="9">
    <location>
        <begin position="551"/>
        <end position="555"/>
    </location>
    <ligand>
        <name>GTP</name>
        <dbReference type="ChEBI" id="CHEBI:37565"/>
    </ligand>
</feature>
<dbReference type="InterPro" id="IPR023115">
    <property type="entry name" value="TIF_IF2_dom3"/>
</dbReference>
<dbReference type="Gene3D" id="2.40.30.10">
    <property type="entry name" value="Translation factors"/>
    <property type="match status" value="2"/>
</dbReference>
<keyword evidence="15" id="KW-1185">Reference proteome</keyword>
<dbReference type="HAMAP" id="MF_00100_B">
    <property type="entry name" value="IF_2_B"/>
    <property type="match status" value="1"/>
</dbReference>
<protein>
    <recommendedName>
        <fullName evidence="3 9">Translation initiation factor IF-2</fullName>
    </recommendedName>
</protein>
<dbReference type="Pfam" id="PF00009">
    <property type="entry name" value="GTP_EFTU"/>
    <property type="match status" value="1"/>
</dbReference>
<feature type="compositionally biased region" description="Low complexity" evidence="12">
    <location>
        <begin position="316"/>
        <end position="349"/>
    </location>
</feature>
<comment type="function">
    <text evidence="9 10">One of the essential components for the initiation of protein synthesis. Protects formylmethionyl-tRNA from spontaneous hydrolysis and promotes its binding to the 30S ribosomal subunits. Also involved in the hydrolysis of GTP during the formation of the 70S ribosomal complex.</text>
</comment>
<evidence type="ECO:0000256" key="3">
    <source>
        <dbReference type="ARBA" id="ARBA00020675"/>
    </source>
</evidence>
<dbReference type="InterPro" id="IPR027417">
    <property type="entry name" value="P-loop_NTPase"/>
</dbReference>
<gene>
    <name evidence="9" type="primary">infB</name>
    <name evidence="14" type="ORF">DFR41_109253</name>
</gene>
<dbReference type="SUPFAM" id="SSF50447">
    <property type="entry name" value="Translation proteins"/>
    <property type="match status" value="2"/>
</dbReference>
<dbReference type="PROSITE" id="PS01176">
    <property type="entry name" value="IF2"/>
    <property type="match status" value="1"/>
</dbReference>
<dbReference type="InterPro" id="IPR000178">
    <property type="entry name" value="TF_IF2_bacterial-like"/>
</dbReference>
<dbReference type="CDD" id="cd03702">
    <property type="entry name" value="IF2_mtIF2_II"/>
    <property type="match status" value="1"/>
</dbReference>
<dbReference type="FunFam" id="2.40.30.10:FF:000007">
    <property type="entry name" value="Translation initiation factor IF-2"/>
    <property type="match status" value="1"/>
</dbReference>
<dbReference type="FunFam" id="2.40.30.10:FF:000008">
    <property type="entry name" value="Translation initiation factor IF-2"/>
    <property type="match status" value="1"/>
</dbReference>
<feature type="domain" description="Tr-type G" evidence="13">
    <location>
        <begin position="496"/>
        <end position="665"/>
    </location>
</feature>
<dbReference type="InterPro" id="IPR000795">
    <property type="entry name" value="T_Tr_GTP-bd_dom"/>
</dbReference>
<dbReference type="Pfam" id="PF22042">
    <property type="entry name" value="EF-G_D2"/>
    <property type="match status" value="1"/>
</dbReference>
<feature type="compositionally biased region" description="Basic and acidic residues" evidence="12">
    <location>
        <begin position="365"/>
        <end position="375"/>
    </location>
</feature>
<dbReference type="PRINTS" id="PR00449">
    <property type="entry name" value="RASTRNSFRMNG"/>
</dbReference>
<feature type="compositionally biased region" description="Low complexity" evidence="12">
    <location>
        <begin position="201"/>
        <end position="234"/>
    </location>
</feature>
<evidence type="ECO:0000256" key="11">
    <source>
        <dbReference type="RuleBase" id="RU000645"/>
    </source>
</evidence>
<reference evidence="14 15" key="1">
    <citation type="submission" date="2018-07" db="EMBL/GenBank/DDBJ databases">
        <title>Genomic Encyclopedia of Type Strains, Phase IV (KMG-IV): sequencing the most valuable type-strain genomes for metagenomic binning, comparative biology and taxonomic classification.</title>
        <authorList>
            <person name="Goeker M."/>
        </authorList>
    </citation>
    <scope>NUCLEOTIDE SEQUENCE [LARGE SCALE GENOMIC DNA]</scope>
    <source>
        <strain evidence="14 15">DSM 21352</strain>
    </source>
</reference>
<feature type="region of interest" description="G-domain" evidence="9">
    <location>
        <begin position="499"/>
        <end position="647"/>
    </location>
</feature>
<evidence type="ECO:0000256" key="12">
    <source>
        <dbReference type="SAM" id="MobiDB-lite"/>
    </source>
</evidence>
<dbReference type="InterPro" id="IPR005225">
    <property type="entry name" value="Small_GTP-bd"/>
</dbReference>
<dbReference type="InterPro" id="IPR053905">
    <property type="entry name" value="EF-G-like_DII"/>
</dbReference>
<dbReference type="GO" id="GO:0003924">
    <property type="term" value="F:GTPase activity"/>
    <property type="evidence" value="ECO:0007669"/>
    <property type="project" value="UniProtKB-UniRule"/>
</dbReference>
<evidence type="ECO:0000256" key="7">
    <source>
        <dbReference type="ARBA" id="ARBA00022917"/>
    </source>
</evidence>
<comment type="similarity">
    <text evidence="2 9 10">Belongs to the TRAFAC class translation factor GTPase superfamily. Classic translation factor GTPase family. IF-2 subfamily.</text>
</comment>
<feature type="compositionally biased region" description="Basic and acidic residues" evidence="12">
    <location>
        <begin position="117"/>
        <end position="200"/>
    </location>
</feature>
<dbReference type="InterPro" id="IPR009061">
    <property type="entry name" value="DNA-bd_dom_put_sf"/>
</dbReference>
<dbReference type="FunFam" id="3.40.50.300:FF:000019">
    <property type="entry name" value="Translation initiation factor IF-2"/>
    <property type="match status" value="1"/>
</dbReference>
<dbReference type="Gene3D" id="3.40.50.10050">
    <property type="entry name" value="Translation initiation factor IF- 2, domain 3"/>
    <property type="match status" value="1"/>
</dbReference>
<dbReference type="STRING" id="433924.NS331_07775"/>
<proteinExistence type="inferred from homology"/>
<dbReference type="GO" id="GO:0003743">
    <property type="term" value="F:translation initiation factor activity"/>
    <property type="evidence" value="ECO:0007669"/>
    <property type="project" value="UniProtKB-UniRule"/>
</dbReference>
<comment type="subcellular location">
    <subcellularLocation>
        <location evidence="1 9 11">Cytoplasm</location>
    </subcellularLocation>
</comment>
<evidence type="ECO:0000256" key="4">
    <source>
        <dbReference type="ARBA" id="ARBA00022490"/>
    </source>
</evidence>
<evidence type="ECO:0000256" key="1">
    <source>
        <dbReference type="ARBA" id="ARBA00004496"/>
    </source>
</evidence>
<dbReference type="NCBIfam" id="TIGR00487">
    <property type="entry name" value="IF-2"/>
    <property type="match status" value="1"/>
</dbReference>
<dbReference type="GO" id="GO:0005829">
    <property type="term" value="C:cytosol"/>
    <property type="evidence" value="ECO:0007669"/>
    <property type="project" value="TreeGrafter"/>
</dbReference>
<dbReference type="InterPro" id="IPR013575">
    <property type="entry name" value="IF2_assoc_dom_bac"/>
</dbReference>
<dbReference type="CDD" id="cd01887">
    <property type="entry name" value="IF2_eIF5B"/>
    <property type="match status" value="1"/>
</dbReference>
<dbReference type="PANTHER" id="PTHR43381">
    <property type="entry name" value="TRANSLATION INITIATION FACTOR IF-2-RELATED"/>
    <property type="match status" value="1"/>
</dbReference>
<keyword evidence="5 9" id="KW-0396">Initiation factor</keyword>
<dbReference type="NCBIfam" id="TIGR00231">
    <property type="entry name" value="small_GTP"/>
    <property type="match status" value="1"/>
</dbReference>
<dbReference type="Pfam" id="PF08364">
    <property type="entry name" value="IF2_assoc"/>
    <property type="match status" value="1"/>
</dbReference>
<evidence type="ECO:0000313" key="14">
    <source>
        <dbReference type="EMBL" id="RDI21452.1"/>
    </source>
</evidence>
<evidence type="ECO:0000313" key="15">
    <source>
        <dbReference type="Proteomes" id="UP000255265"/>
    </source>
</evidence>
<evidence type="ECO:0000256" key="2">
    <source>
        <dbReference type="ARBA" id="ARBA00007733"/>
    </source>
</evidence>
<dbReference type="PANTHER" id="PTHR43381:SF5">
    <property type="entry name" value="TR-TYPE G DOMAIN-CONTAINING PROTEIN"/>
    <property type="match status" value="1"/>
</dbReference>
<dbReference type="SUPFAM" id="SSF52156">
    <property type="entry name" value="Initiation factor IF2/eIF5b, domain 3"/>
    <property type="match status" value="1"/>
</dbReference>
<dbReference type="PROSITE" id="PS51722">
    <property type="entry name" value="G_TR_2"/>
    <property type="match status" value="1"/>
</dbReference>
<feature type="region of interest" description="Disordered" evidence="12">
    <location>
        <begin position="51"/>
        <end position="72"/>
    </location>
</feature>
<dbReference type="EMBL" id="QQAV01000009">
    <property type="protein sequence ID" value="RDI21452.1"/>
    <property type="molecule type" value="Genomic_DNA"/>
</dbReference>
<evidence type="ECO:0000256" key="10">
    <source>
        <dbReference type="RuleBase" id="RU000644"/>
    </source>
</evidence>
<dbReference type="AlphaFoldDB" id="A0A370F9Q7"/>
<feature type="region of interest" description="Disordered" evidence="12">
    <location>
        <begin position="98"/>
        <end position="411"/>
    </location>
</feature>
<feature type="binding site" evidence="9">
    <location>
        <begin position="505"/>
        <end position="512"/>
    </location>
    <ligand>
        <name>GTP</name>
        <dbReference type="ChEBI" id="CHEBI:37565"/>
    </ligand>
</feature>
<organism evidence="14 15">
    <name type="scientific">Pseudacidovorax intermedius</name>
    <dbReference type="NCBI Taxonomy" id="433924"/>
    <lineage>
        <taxon>Bacteria</taxon>
        <taxon>Pseudomonadati</taxon>
        <taxon>Pseudomonadota</taxon>
        <taxon>Betaproteobacteria</taxon>
        <taxon>Burkholderiales</taxon>
        <taxon>Comamonadaceae</taxon>
        <taxon>Pseudacidovorax</taxon>
    </lineage>
</organism>
<dbReference type="SUPFAM" id="SSF46955">
    <property type="entry name" value="Putative DNA-binding domain"/>
    <property type="match status" value="1"/>
</dbReference>
<dbReference type="InterPro" id="IPR036925">
    <property type="entry name" value="TIF_IF2_dom3_sf"/>
</dbReference>
<dbReference type="Proteomes" id="UP000255265">
    <property type="component" value="Unassembled WGS sequence"/>
</dbReference>
<name>A0A370F9Q7_9BURK</name>
<feature type="compositionally biased region" description="Basic and acidic residues" evidence="12">
    <location>
        <begin position="306"/>
        <end position="315"/>
    </location>
</feature>
<keyword evidence="6 9" id="KW-0547">Nucleotide-binding</keyword>